<feature type="compositionally biased region" description="Low complexity" evidence="1">
    <location>
        <begin position="168"/>
        <end position="186"/>
    </location>
</feature>
<keyword evidence="3" id="KW-1185">Reference proteome</keyword>
<reference evidence="2 3" key="1">
    <citation type="submission" date="2016-07" db="EMBL/GenBank/DDBJ databases">
        <title>Pervasive Adenine N6-methylation of Active Genes in Fungi.</title>
        <authorList>
            <consortium name="DOE Joint Genome Institute"/>
            <person name="Mondo S.J."/>
            <person name="Dannebaum R.O."/>
            <person name="Kuo R.C."/>
            <person name="Labutti K."/>
            <person name="Haridas S."/>
            <person name="Kuo A."/>
            <person name="Salamov A."/>
            <person name="Ahrendt S.R."/>
            <person name="Lipzen A."/>
            <person name="Sullivan W."/>
            <person name="Andreopoulos W.B."/>
            <person name="Clum A."/>
            <person name="Lindquist E."/>
            <person name="Daum C."/>
            <person name="Ramamoorthy G.K."/>
            <person name="Gryganskyi A."/>
            <person name="Culley D."/>
            <person name="Magnuson J.K."/>
            <person name="James T.Y."/>
            <person name="O'Malley M.A."/>
            <person name="Stajich J.E."/>
            <person name="Spatafora J.W."/>
            <person name="Visel A."/>
            <person name="Grigoriev I.V."/>
        </authorList>
    </citation>
    <scope>NUCLEOTIDE SEQUENCE [LARGE SCALE GENOMIC DNA]</scope>
    <source>
        <strain evidence="2 3">62-1032</strain>
    </source>
</reference>
<organism evidence="2 3">
    <name type="scientific">Leucosporidium creatinivorum</name>
    <dbReference type="NCBI Taxonomy" id="106004"/>
    <lineage>
        <taxon>Eukaryota</taxon>
        <taxon>Fungi</taxon>
        <taxon>Dikarya</taxon>
        <taxon>Basidiomycota</taxon>
        <taxon>Pucciniomycotina</taxon>
        <taxon>Microbotryomycetes</taxon>
        <taxon>Leucosporidiales</taxon>
        <taxon>Leucosporidium</taxon>
    </lineage>
</organism>
<dbReference type="InterPro" id="IPR034586">
    <property type="entry name" value="Bfa1/Byr4"/>
</dbReference>
<dbReference type="GO" id="GO:1990334">
    <property type="term" value="C:Bfa1-Bub2 complex"/>
    <property type="evidence" value="ECO:0007669"/>
    <property type="project" value="InterPro"/>
</dbReference>
<dbReference type="STRING" id="106004.A0A1Y2EME5"/>
<dbReference type="GO" id="GO:0005096">
    <property type="term" value="F:GTPase activator activity"/>
    <property type="evidence" value="ECO:0007669"/>
    <property type="project" value="InterPro"/>
</dbReference>
<feature type="compositionally biased region" description="Low complexity" evidence="1">
    <location>
        <begin position="230"/>
        <end position="285"/>
    </location>
</feature>
<dbReference type="PANTHER" id="PTHR35140">
    <property type="entry name" value="MITOTIC CHECK POINT PROTEIN BFA1"/>
    <property type="match status" value="1"/>
</dbReference>
<comment type="caution">
    <text evidence="2">The sequence shown here is derived from an EMBL/GenBank/DDBJ whole genome shotgun (WGS) entry which is preliminary data.</text>
</comment>
<evidence type="ECO:0000313" key="2">
    <source>
        <dbReference type="EMBL" id="ORY72740.1"/>
    </source>
</evidence>
<proteinExistence type="predicted"/>
<feature type="compositionally biased region" description="Low complexity" evidence="1">
    <location>
        <begin position="40"/>
        <end position="84"/>
    </location>
</feature>
<dbReference type="Proteomes" id="UP000193467">
    <property type="component" value="Unassembled WGS sequence"/>
</dbReference>
<dbReference type="EMBL" id="MCGR01000050">
    <property type="protein sequence ID" value="ORY72740.1"/>
    <property type="molecule type" value="Genomic_DNA"/>
</dbReference>
<feature type="region of interest" description="Disordered" evidence="1">
    <location>
        <begin position="710"/>
        <end position="733"/>
    </location>
</feature>
<dbReference type="OrthoDB" id="19159at2759"/>
<dbReference type="PANTHER" id="PTHR35140:SF1">
    <property type="entry name" value="MITOTIC CHECK POINT PROTEIN BFA1"/>
    <property type="match status" value="1"/>
</dbReference>
<accession>A0A1Y2EME5</accession>
<name>A0A1Y2EME5_9BASI</name>
<feature type="region of interest" description="Disordered" evidence="1">
    <location>
        <begin position="583"/>
        <end position="624"/>
    </location>
</feature>
<sequence>MRTRSEPKPPALKGRRAFSGSTAMTPSTAARPSSRPPLPRSTSSAAPRPPTSLSRSGSSTSLSTLPNTTTTRSPHSSATSQPSSNRPSSAAGLVERLPRPERRGPPPAPSTAARNRVRARTASLRTTASNGDLRGAAAVGMSTPAGARRPPRLDTTRDQPQLGTAVLSPVPMTPSTPSTTSRPPTLRSRRSQGNLLATPSTAGGGARTMERKRSLQSLPKLELTQGTPVASTSTASRRALRSPTPSTPGTATTSFFSPSSSPTFTRTTTPSTSSRFAAPTASSISRVRERVSSNPVLPPSPLTSTATSFSHLTHPPRPSSAASGRLLQPTASSAAKASPRLPSSASFNSPIAGLRIPSAALKLAKPKKQRAYGDGTELDGFDDLPLTKGERERERTVSQSMRRSSAGAASKGAGGTVKPTASERRSQNRSSGSAGSGGAKEGGSTIKAKPSRSTSAGGSTIKASSSSKLAPPSIAATGSKRLKAESAEEGIEKKSRMAGEEKARRKKEPQLIRNLGAPGMAKVGDMTWNPLLHRWEGNESVLRDFDKALSSSTRPALITQLSSGLSPARVGFPSLSKPIITSSSESATTSAGEETSATSPATSLLSLTPSSHPLRHGSTSSTLSAPNVKVVGSMVFDPVRMSWHSISPEGEDELDLMFEGGDWADDEGDGAGSGRAPSALGRVMGEDGDDDGWAMGEKERMLKNRASFVLSESGDGESDAEGQEGEVRRALRESCEEGEKRCREEFERWGWTSREKDGEEEEMRNDLWNIRELIMDNRSPPRR</sequence>
<feature type="compositionally biased region" description="Low complexity" evidence="1">
    <location>
        <begin position="461"/>
        <end position="476"/>
    </location>
</feature>
<dbReference type="GO" id="GO:0001100">
    <property type="term" value="P:negative regulation of exit from mitosis"/>
    <property type="evidence" value="ECO:0007669"/>
    <property type="project" value="InterPro"/>
</dbReference>
<protein>
    <submittedName>
        <fullName evidence="2">Uncharacterized protein</fullName>
    </submittedName>
</protein>
<dbReference type="InParanoid" id="A0A1Y2EME5"/>
<feature type="compositionally biased region" description="Polar residues" evidence="1">
    <location>
        <begin position="192"/>
        <end position="201"/>
    </location>
</feature>
<dbReference type="GO" id="GO:0044732">
    <property type="term" value="C:mitotic spindle pole body"/>
    <property type="evidence" value="ECO:0007669"/>
    <property type="project" value="TreeGrafter"/>
</dbReference>
<feature type="region of interest" description="Disordered" evidence="1">
    <location>
        <begin position="1"/>
        <end position="507"/>
    </location>
</feature>
<evidence type="ECO:0000256" key="1">
    <source>
        <dbReference type="SAM" id="MobiDB-lite"/>
    </source>
</evidence>
<feature type="compositionally biased region" description="Acidic residues" evidence="1">
    <location>
        <begin position="714"/>
        <end position="724"/>
    </location>
</feature>
<dbReference type="AlphaFoldDB" id="A0A1Y2EME5"/>
<feature type="compositionally biased region" description="Basic and acidic residues" evidence="1">
    <location>
        <begin position="482"/>
        <end position="503"/>
    </location>
</feature>
<gene>
    <name evidence="2" type="ORF">BCR35DRAFT_160663</name>
</gene>
<feature type="compositionally biased region" description="Polar residues" evidence="1">
    <location>
        <begin position="329"/>
        <end position="349"/>
    </location>
</feature>
<evidence type="ECO:0000313" key="3">
    <source>
        <dbReference type="Proteomes" id="UP000193467"/>
    </source>
</evidence>
<feature type="compositionally biased region" description="Low complexity" evidence="1">
    <location>
        <begin position="583"/>
        <end position="611"/>
    </location>
</feature>